<dbReference type="Pfam" id="PF02699">
    <property type="entry name" value="YajC"/>
    <property type="match status" value="1"/>
</dbReference>
<name>A0A8F9XLK1_9BACT</name>
<evidence type="ECO:0000256" key="2">
    <source>
        <dbReference type="ARBA" id="ARBA00006742"/>
    </source>
</evidence>
<feature type="transmembrane region" description="Helical" evidence="11">
    <location>
        <begin position="20"/>
        <end position="39"/>
    </location>
</feature>
<protein>
    <recommendedName>
        <fullName evidence="3">Sec translocon accessory complex subunit YajC</fullName>
    </recommendedName>
</protein>
<accession>A0A8F9XLK1</accession>
<dbReference type="KEGG" id="ole:K0B96_07410"/>
<dbReference type="PANTHER" id="PTHR33909:SF1">
    <property type="entry name" value="SEC TRANSLOCON ACCESSORY COMPLEX SUBUNIT YAJC"/>
    <property type="match status" value="1"/>
</dbReference>
<evidence type="ECO:0000256" key="3">
    <source>
        <dbReference type="ARBA" id="ARBA00014962"/>
    </source>
</evidence>
<keyword evidence="4" id="KW-0813">Transport</keyword>
<evidence type="ECO:0000313" key="12">
    <source>
        <dbReference type="EMBL" id="QYM80783.1"/>
    </source>
</evidence>
<dbReference type="NCBIfam" id="TIGR00739">
    <property type="entry name" value="yajC"/>
    <property type="match status" value="1"/>
</dbReference>
<dbReference type="AlphaFoldDB" id="A0A8F9XLK1"/>
<organism evidence="12 13">
    <name type="scientific">Horticoccus luteus</name>
    <dbReference type="NCBI Taxonomy" id="2862869"/>
    <lineage>
        <taxon>Bacteria</taxon>
        <taxon>Pseudomonadati</taxon>
        <taxon>Verrucomicrobiota</taxon>
        <taxon>Opitutia</taxon>
        <taxon>Opitutales</taxon>
        <taxon>Opitutaceae</taxon>
        <taxon>Horticoccus</taxon>
    </lineage>
</organism>
<comment type="similarity">
    <text evidence="2">Belongs to the YajC family.</text>
</comment>
<keyword evidence="6 11" id="KW-0812">Transmembrane</keyword>
<dbReference type="GO" id="GO:0015031">
    <property type="term" value="P:protein transport"/>
    <property type="evidence" value="ECO:0007669"/>
    <property type="project" value="UniProtKB-KW"/>
</dbReference>
<evidence type="ECO:0000256" key="5">
    <source>
        <dbReference type="ARBA" id="ARBA00022475"/>
    </source>
</evidence>
<sequence length="114" mass="12356">MVPLTDTLSMLAQAPGAQGQSMMPSLIFFGLMFAAMYFLMIAPQRKKQKEHAKMLAALSSGDEVVTTGGIFGTITNVKDDRFVIRIADNTKIEVGKGFITSVVRKDGVTLADKK</sequence>
<keyword evidence="5" id="KW-1003">Cell membrane</keyword>
<keyword evidence="9" id="KW-0811">Translocation</keyword>
<keyword evidence="7" id="KW-0653">Protein transport</keyword>
<evidence type="ECO:0000256" key="9">
    <source>
        <dbReference type="ARBA" id="ARBA00023010"/>
    </source>
</evidence>
<evidence type="ECO:0000313" key="13">
    <source>
        <dbReference type="Proteomes" id="UP000825051"/>
    </source>
</evidence>
<evidence type="ECO:0000256" key="6">
    <source>
        <dbReference type="ARBA" id="ARBA00022692"/>
    </source>
</evidence>
<dbReference type="SMART" id="SM01323">
    <property type="entry name" value="YajC"/>
    <property type="match status" value="1"/>
</dbReference>
<keyword evidence="13" id="KW-1185">Reference proteome</keyword>
<dbReference type="InterPro" id="IPR003849">
    <property type="entry name" value="Preprotein_translocase_YajC"/>
</dbReference>
<evidence type="ECO:0000256" key="8">
    <source>
        <dbReference type="ARBA" id="ARBA00022989"/>
    </source>
</evidence>
<evidence type="ECO:0000256" key="7">
    <source>
        <dbReference type="ARBA" id="ARBA00022927"/>
    </source>
</evidence>
<dbReference type="GO" id="GO:0005886">
    <property type="term" value="C:plasma membrane"/>
    <property type="evidence" value="ECO:0007669"/>
    <property type="project" value="UniProtKB-SubCell"/>
</dbReference>
<evidence type="ECO:0000256" key="10">
    <source>
        <dbReference type="ARBA" id="ARBA00023136"/>
    </source>
</evidence>
<keyword evidence="8 11" id="KW-1133">Transmembrane helix</keyword>
<keyword evidence="10 11" id="KW-0472">Membrane</keyword>
<dbReference type="PANTHER" id="PTHR33909">
    <property type="entry name" value="SEC TRANSLOCON ACCESSORY COMPLEX SUBUNIT YAJC"/>
    <property type="match status" value="1"/>
</dbReference>
<gene>
    <name evidence="12" type="primary">yajC</name>
    <name evidence="12" type="ORF">K0B96_07410</name>
</gene>
<proteinExistence type="inferred from homology"/>
<dbReference type="EMBL" id="CP080507">
    <property type="protein sequence ID" value="QYM80783.1"/>
    <property type="molecule type" value="Genomic_DNA"/>
</dbReference>
<dbReference type="Proteomes" id="UP000825051">
    <property type="component" value="Chromosome"/>
</dbReference>
<reference evidence="12" key="1">
    <citation type="submission" date="2021-08" db="EMBL/GenBank/DDBJ databases">
        <title>Genome of a novel bacterium of the phylum Verrucomicrobia, Oleiharenicola sp. KSB-15.</title>
        <authorList>
            <person name="Chung J.-H."/>
            <person name="Ahn J.-H."/>
            <person name="Yoon Y."/>
            <person name="Kim D.-Y."/>
            <person name="An S.-H."/>
            <person name="Park I."/>
            <person name="Yeon J."/>
        </authorList>
    </citation>
    <scope>NUCLEOTIDE SEQUENCE</scope>
    <source>
        <strain evidence="12">KSB-15</strain>
    </source>
</reference>
<evidence type="ECO:0000256" key="4">
    <source>
        <dbReference type="ARBA" id="ARBA00022448"/>
    </source>
</evidence>
<comment type="subcellular location">
    <subcellularLocation>
        <location evidence="1">Cell membrane</location>
        <topology evidence="1">Single-pass membrane protein</topology>
    </subcellularLocation>
</comment>
<evidence type="ECO:0000256" key="1">
    <source>
        <dbReference type="ARBA" id="ARBA00004162"/>
    </source>
</evidence>
<evidence type="ECO:0000256" key="11">
    <source>
        <dbReference type="SAM" id="Phobius"/>
    </source>
</evidence>
<dbReference type="PRINTS" id="PR01853">
    <property type="entry name" value="YAJCTRNLCASE"/>
</dbReference>